<gene>
    <name evidence="2" type="ORF">C450_02750</name>
</gene>
<name>M0NBP3_9EURY</name>
<accession>M0NBP3</accession>
<protein>
    <submittedName>
        <fullName evidence="2">Uncharacterized protein</fullName>
    </submittedName>
</protein>
<keyword evidence="1" id="KW-0472">Membrane</keyword>
<proteinExistence type="predicted"/>
<comment type="caution">
    <text evidence="2">The sequence shown here is derived from an EMBL/GenBank/DDBJ whole genome shotgun (WGS) entry which is preliminary data.</text>
</comment>
<dbReference type="PATRIC" id="fig|1227456.3.peg.572"/>
<keyword evidence="1" id="KW-0812">Transmembrane</keyword>
<dbReference type="EMBL" id="AOME01000014">
    <property type="protein sequence ID" value="EMA55286.1"/>
    <property type="molecule type" value="Genomic_DNA"/>
</dbReference>
<dbReference type="RefSeq" id="WP_005039693.1">
    <property type="nucleotide sequence ID" value="NZ_AOME01000014.1"/>
</dbReference>
<feature type="transmembrane region" description="Helical" evidence="1">
    <location>
        <begin position="6"/>
        <end position="24"/>
    </location>
</feature>
<evidence type="ECO:0000256" key="1">
    <source>
        <dbReference type="SAM" id="Phobius"/>
    </source>
</evidence>
<feature type="transmembrane region" description="Helical" evidence="1">
    <location>
        <begin position="69"/>
        <end position="87"/>
    </location>
</feature>
<keyword evidence="1" id="KW-1133">Transmembrane helix</keyword>
<dbReference type="AlphaFoldDB" id="M0NBP3"/>
<evidence type="ECO:0000313" key="2">
    <source>
        <dbReference type="EMBL" id="EMA55286.1"/>
    </source>
</evidence>
<sequence>MDSSRLAGVGFLVAGLVALFQFGVDPAITTSAVFGAVIGVGCCALGVLWLRNGAGTDTTRDGRSVPAPVAVVAAVIFFGLGVAAYVAV</sequence>
<feature type="transmembrane region" description="Helical" evidence="1">
    <location>
        <begin position="31"/>
        <end position="49"/>
    </location>
</feature>
<reference evidence="2 3" key="1">
    <citation type="journal article" date="2014" name="PLoS Genet.">
        <title>Phylogenetically driven sequencing of extremely halophilic archaea reveals strategies for static and dynamic osmo-response.</title>
        <authorList>
            <person name="Becker E.A."/>
            <person name="Seitzer P.M."/>
            <person name="Tritt A."/>
            <person name="Larsen D."/>
            <person name="Krusor M."/>
            <person name="Yao A.I."/>
            <person name="Wu D."/>
            <person name="Madern D."/>
            <person name="Eisen J.A."/>
            <person name="Darling A.E."/>
            <person name="Facciotti M.T."/>
        </authorList>
    </citation>
    <scope>NUCLEOTIDE SEQUENCE [LARGE SCALE GENOMIC DNA]</scope>
    <source>
        <strain evidence="2 3">DSM 8989</strain>
    </source>
</reference>
<dbReference type="Proteomes" id="UP000011625">
    <property type="component" value="Unassembled WGS sequence"/>
</dbReference>
<dbReference type="STRING" id="1227456.C450_02750"/>
<evidence type="ECO:0000313" key="3">
    <source>
        <dbReference type="Proteomes" id="UP000011625"/>
    </source>
</evidence>
<organism evidence="2 3">
    <name type="scientific">Halococcus salifodinae DSM 8989</name>
    <dbReference type="NCBI Taxonomy" id="1227456"/>
    <lineage>
        <taxon>Archaea</taxon>
        <taxon>Methanobacteriati</taxon>
        <taxon>Methanobacteriota</taxon>
        <taxon>Stenosarchaea group</taxon>
        <taxon>Halobacteria</taxon>
        <taxon>Halobacteriales</taxon>
        <taxon>Halococcaceae</taxon>
        <taxon>Halococcus</taxon>
    </lineage>
</organism>
<keyword evidence="3" id="KW-1185">Reference proteome</keyword>